<gene>
    <name evidence="6" type="primary">g1082</name>
    <name evidence="6" type="ORF">VP750_LOCUS939</name>
</gene>
<evidence type="ECO:0000313" key="7">
    <source>
        <dbReference type="Proteomes" id="UP001497392"/>
    </source>
</evidence>
<dbReference type="SUPFAM" id="SSF52058">
    <property type="entry name" value="L domain-like"/>
    <property type="match status" value="1"/>
</dbReference>
<dbReference type="Pfam" id="PF00560">
    <property type="entry name" value="LRR_1"/>
    <property type="match status" value="1"/>
</dbReference>
<dbReference type="InterPro" id="IPR050216">
    <property type="entry name" value="LRR_domain-containing"/>
</dbReference>
<feature type="domain" description="Protein kinase" evidence="5">
    <location>
        <begin position="304"/>
        <end position="542"/>
    </location>
</feature>
<dbReference type="Pfam" id="PF07714">
    <property type="entry name" value="PK_Tyr_Ser-Thr"/>
    <property type="match status" value="1"/>
</dbReference>
<dbReference type="InterPro" id="IPR003591">
    <property type="entry name" value="Leu-rich_rpt_typical-subtyp"/>
</dbReference>
<evidence type="ECO:0000256" key="1">
    <source>
        <dbReference type="ARBA" id="ARBA00004430"/>
    </source>
</evidence>
<dbReference type="InterPro" id="IPR001245">
    <property type="entry name" value="Ser-Thr/Tyr_kinase_cat_dom"/>
</dbReference>
<dbReference type="InterPro" id="IPR001611">
    <property type="entry name" value="Leu-rich_rpt"/>
</dbReference>
<dbReference type="InterPro" id="IPR055414">
    <property type="entry name" value="LRR_R13L4/SHOC2-like"/>
</dbReference>
<name>A0ABP1FH66_9CHLO</name>
<dbReference type="Proteomes" id="UP001497392">
    <property type="component" value="Unassembled WGS sequence"/>
</dbReference>
<dbReference type="EMBL" id="CAXHTA020000002">
    <property type="protein sequence ID" value="CAL5219280.1"/>
    <property type="molecule type" value="Genomic_DNA"/>
</dbReference>
<dbReference type="SUPFAM" id="SSF56112">
    <property type="entry name" value="Protein kinase-like (PK-like)"/>
    <property type="match status" value="1"/>
</dbReference>
<dbReference type="Pfam" id="PF23598">
    <property type="entry name" value="LRR_14"/>
    <property type="match status" value="1"/>
</dbReference>
<dbReference type="InterPro" id="IPR017441">
    <property type="entry name" value="Protein_kinase_ATP_BS"/>
</dbReference>
<proteinExistence type="predicted"/>
<dbReference type="SMART" id="SM00364">
    <property type="entry name" value="LRR_BAC"/>
    <property type="match status" value="5"/>
</dbReference>
<dbReference type="PROSITE" id="PS50011">
    <property type="entry name" value="PROTEIN_KINASE_DOM"/>
    <property type="match status" value="1"/>
</dbReference>
<evidence type="ECO:0000313" key="6">
    <source>
        <dbReference type="EMBL" id="CAL5219280.1"/>
    </source>
</evidence>
<evidence type="ECO:0000256" key="2">
    <source>
        <dbReference type="ARBA" id="ARBA00022614"/>
    </source>
</evidence>
<evidence type="ECO:0000259" key="5">
    <source>
        <dbReference type="PROSITE" id="PS50011"/>
    </source>
</evidence>
<sequence length="542" mass="58294">MARTNGVDKALMVSGAAAAAAAAVLCISYLRSAPRRLRISSLAELHEAISSTKVLRYLSSLEYLVSIQKAENSDKELEEMPVREILQLPSVLEVRFPGHHIAQVQPQLCQLRSLRCLDLSGNKLATLPPDIKALSSLEDLNLGRNCIVSLPPEIGSLQKLRFLNLMANHLVSIPEELCHLSALYRLGLKGNQLTHLPKTFGHLTGLVELFITDNALEALPESLGECTNLVKLQASFNQLKSLPASIGSLSKLELLRVACNCLEEVPDELAQCQSLGWVSLAGNACCARPPPPREAIKQVTVNALGMGASLGEGASGDVFAADMGGKAVAVKLFKGEVSPDGRAVDEIDVTCAVEHPNLTKVVAIMAEPHALVLERVEGAPLAQKPNLQVLLRCRWAPGLQFRAAWIAGVAHGVASSLAYLHQHHICHGDVYAHNILVGESAVPTLCDYGASFFYEQGVVPYEAQEMRAFGLFLGDLLARMDAQDKGSMASTALQGIKAACLKPLPSERPAFRQIASHCHSVLEVQSTEGPEVLASPSKLLRR</sequence>
<dbReference type="PROSITE" id="PS51450">
    <property type="entry name" value="LRR"/>
    <property type="match status" value="3"/>
</dbReference>
<reference evidence="6 7" key="1">
    <citation type="submission" date="2024-06" db="EMBL/GenBank/DDBJ databases">
        <authorList>
            <person name="Kraege A."/>
            <person name="Thomma B."/>
        </authorList>
    </citation>
    <scope>NUCLEOTIDE SEQUENCE [LARGE SCALE GENOMIC DNA]</scope>
</reference>
<dbReference type="SMART" id="SM00369">
    <property type="entry name" value="LRR_TYP"/>
    <property type="match status" value="6"/>
</dbReference>
<keyword evidence="4" id="KW-0067">ATP-binding</keyword>
<dbReference type="PROSITE" id="PS00107">
    <property type="entry name" value="PROTEIN_KINASE_ATP"/>
    <property type="match status" value="1"/>
</dbReference>
<dbReference type="PANTHER" id="PTHR48051:SF1">
    <property type="entry name" value="RAS SUPPRESSOR PROTEIN 1"/>
    <property type="match status" value="1"/>
</dbReference>
<dbReference type="Gene3D" id="3.80.10.10">
    <property type="entry name" value="Ribonuclease Inhibitor"/>
    <property type="match status" value="2"/>
</dbReference>
<dbReference type="Gene3D" id="1.10.510.10">
    <property type="entry name" value="Transferase(Phosphotransferase) domain 1"/>
    <property type="match status" value="1"/>
</dbReference>
<dbReference type="Gene3D" id="3.30.200.20">
    <property type="entry name" value="Phosphorylase Kinase, domain 1"/>
    <property type="match status" value="1"/>
</dbReference>
<dbReference type="PANTHER" id="PTHR48051">
    <property type="match status" value="1"/>
</dbReference>
<organism evidence="6 7">
    <name type="scientific">Coccomyxa viridis</name>
    <dbReference type="NCBI Taxonomy" id="1274662"/>
    <lineage>
        <taxon>Eukaryota</taxon>
        <taxon>Viridiplantae</taxon>
        <taxon>Chlorophyta</taxon>
        <taxon>core chlorophytes</taxon>
        <taxon>Trebouxiophyceae</taxon>
        <taxon>Trebouxiophyceae incertae sedis</taxon>
        <taxon>Coccomyxaceae</taxon>
        <taxon>Coccomyxa</taxon>
    </lineage>
</organism>
<keyword evidence="4" id="KW-0547">Nucleotide-binding</keyword>
<dbReference type="InterPro" id="IPR000719">
    <property type="entry name" value="Prot_kinase_dom"/>
</dbReference>
<comment type="caution">
    <text evidence="6">The sequence shown here is derived from an EMBL/GenBank/DDBJ whole genome shotgun (WGS) entry which is preliminary data.</text>
</comment>
<protein>
    <submittedName>
        <fullName evidence="6">G1082 protein</fullName>
    </submittedName>
</protein>
<evidence type="ECO:0000256" key="4">
    <source>
        <dbReference type="PROSITE-ProRule" id="PRU10141"/>
    </source>
</evidence>
<feature type="binding site" evidence="4">
    <location>
        <position position="331"/>
    </location>
    <ligand>
        <name>ATP</name>
        <dbReference type="ChEBI" id="CHEBI:30616"/>
    </ligand>
</feature>
<keyword evidence="2" id="KW-0433">Leucine-rich repeat</keyword>
<keyword evidence="7" id="KW-1185">Reference proteome</keyword>
<comment type="subcellular location">
    <subcellularLocation>
        <location evidence="1">Cytoplasm</location>
        <location evidence="1">Cytoskeleton</location>
        <location evidence="1">Cilium axoneme</location>
    </subcellularLocation>
</comment>
<evidence type="ECO:0000256" key="3">
    <source>
        <dbReference type="ARBA" id="ARBA00022737"/>
    </source>
</evidence>
<dbReference type="InterPro" id="IPR011009">
    <property type="entry name" value="Kinase-like_dom_sf"/>
</dbReference>
<keyword evidence="3" id="KW-0677">Repeat</keyword>
<accession>A0ABP1FH66</accession>
<dbReference type="InterPro" id="IPR032675">
    <property type="entry name" value="LRR_dom_sf"/>
</dbReference>